<dbReference type="InterPro" id="IPR011010">
    <property type="entry name" value="DNA_brk_join_enz"/>
</dbReference>
<protein>
    <recommendedName>
        <fullName evidence="3">Core-binding (CB) domain-containing protein</fullName>
    </recommendedName>
</protein>
<dbReference type="AlphaFoldDB" id="A0A382PFW9"/>
<proteinExistence type="predicted"/>
<keyword evidence="1" id="KW-0238">DNA-binding</keyword>
<gene>
    <name evidence="2" type="ORF">METZ01_LOCUS324369</name>
</gene>
<dbReference type="SUPFAM" id="SSF56349">
    <property type="entry name" value="DNA breaking-rejoining enzymes"/>
    <property type="match status" value="1"/>
</dbReference>
<accession>A0A382PFW9</accession>
<evidence type="ECO:0008006" key="3">
    <source>
        <dbReference type="Google" id="ProtNLM"/>
    </source>
</evidence>
<reference evidence="2" key="1">
    <citation type="submission" date="2018-05" db="EMBL/GenBank/DDBJ databases">
        <authorList>
            <person name="Lanie J.A."/>
            <person name="Ng W.-L."/>
            <person name="Kazmierczak K.M."/>
            <person name="Andrzejewski T.M."/>
            <person name="Davidsen T.M."/>
            <person name="Wayne K.J."/>
            <person name="Tettelin H."/>
            <person name="Glass J.I."/>
            <person name="Rusch D."/>
            <person name="Podicherti R."/>
            <person name="Tsui H.-C.T."/>
            <person name="Winkler M.E."/>
        </authorList>
    </citation>
    <scope>NUCLEOTIDE SEQUENCE</scope>
</reference>
<dbReference type="Gene3D" id="1.10.150.130">
    <property type="match status" value="1"/>
</dbReference>
<name>A0A382PFW9_9ZZZZ</name>
<evidence type="ECO:0000313" key="2">
    <source>
        <dbReference type="EMBL" id="SVC71515.1"/>
    </source>
</evidence>
<feature type="non-terminal residue" evidence="2">
    <location>
        <position position="193"/>
    </location>
</feature>
<evidence type="ECO:0000256" key="1">
    <source>
        <dbReference type="ARBA" id="ARBA00023125"/>
    </source>
</evidence>
<dbReference type="GO" id="GO:0003677">
    <property type="term" value="F:DNA binding"/>
    <property type="evidence" value="ECO:0007669"/>
    <property type="project" value="UniProtKB-KW"/>
</dbReference>
<dbReference type="EMBL" id="UINC01106687">
    <property type="protein sequence ID" value="SVC71515.1"/>
    <property type="molecule type" value="Genomic_DNA"/>
</dbReference>
<organism evidence="2">
    <name type="scientific">marine metagenome</name>
    <dbReference type="NCBI Taxonomy" id="408172"/>
    <lineage>
        <taxon>unclassified sequences</taxon>
        <taxon>metagenomes</taxon>
        <taxon>ecological metagenomes</taxon>
    </lineage>
</organism>
<dbReference type="InterPro" id="IPR010998">
    <property type="entry name" value="Integrase_recombinase_N"/>
</dbReference>
<sequence>MVGNMVGNKYPFPRYAMPNRKYPRIKTGFPGVFYRETETGRVFYILYRQVGERRLIEDRLIGRGWTEARAAAERTRRIEGKAGNAKIKKINQEKLNVDRNRPTLNFIWLNYLDCKGDELRGLATDKNRYEKHIEPDLGNKTPSEIIPLDVERLRRQVAKNHKIGTVRNVLGLTRRIINHGVAMKLSPRLDWTI</sequence>